<protein>
    <submittedName>
        <fullName evidence="3">Uncharacterized protein</fullName>
    </submittedName>
</protein>
<name>A0A3G6RLK3_CHRLC</name>
<reference evidence="3 4" key="1">
    <citation type="submission" date="2018-01" db="EMBL/GenBank/DDBJ databases">
        <title>Draft genome sequences of Chryseobacterium lactis NCTC11390, Chryseobacterium oncorhynchi 701B-08, and Chryseobacterium viscerum 687B-08.</title>
        <authorList>
            <person name="Jeong J.-J."/>
            <person name="Lee Y.J."/>
            <person name="Park B."/>
            <person name="Choi I.-G."/>
            <person name="Kim K.D."/>
        </authorList>
    </citation>
    <scope>NUCLEOTIDE SEQUENCE [LARGE SCALE GENOMIC DNA]</scope>
    <source>
        <strain evidence="3 4">NCTC11390</strain>
    </source>
</reference>
<evidence type="ECO:0000256" key="1">
    <source>
        <dbReference type="SAM" id="SignalP"/>
    </source>
</evidence>
<sequence length="247" mass="28526">MKRLLFIFLLLCNYFLFTSCSGPAPASKITDISQVKADIDIYQSLSNEKDNSVSVILYDQKGKEIGSDSIIVWVNQKKTEYKVMQHLYYSKNYYYRIENILPENKQYTLDIQLKNGKKIFLGSASTIQLSNPKNIISTQEASRDEDFPISWSNLHEVNTLYISKSFKIKNDKEPNIQTFIEEPGDTIKINADGNYIIGKEQLSQRGKRLSKIGFKFTAQKEGVINPRLLKGSYVKIYGYHEKWISFK</sequence>
<dbReference type="OrthoDB" id="769814at2"/>
<feature type="signal peptide" evidence="1">
    <location>
        <begin position="1"/>
        <end position="26"/>
    </location>
</feature>
<dbReference type="PROSITE" id="PS51257">
    <property type="entry name" value="PROKAR_LIPOPROTEIN"/>
    <property type="match status" value="1"/>
</dbReference>
<reference evidence="2 5" key="2">
    <citation type="submission" date="2018-11" db="EMBL/GenBank/DDBJ databases">
        <title>Proposal to divide the Flavobacteriaceae and reorganize its genera based on Amino Acid Identity values calculated from whole genome sequences.</title>
        <authorList>
            <person name="Nicholson A.C."/>
            <person name="Gulvik C.A."/>
            <person name="Whitney A.M."/>
            <person name="Humrighouse B.W."/>
            <person name="Bell M."/>
            <person name="Holmes B."/>
            <person name="Steigerwalt A.G."/>
            <person name="Villarma A."/>
            <person name="Sheth M."/>
            <person name="Batra D."/>
            <person name="Pryor J."/>
            <person name="Bernardet J.-F."/>
            <person name="Hugo C."/>
            <person name="Kampfer P."/>
            <person name="Newman J."/>
            <person name="McQuiston J.R."/>
        </authorList>
    </citation>
    <scope>NUCLEOTIDE SEQUENCE [LARGE SCALE GENOMIC DNA]</scope>
    <source>
        <strain evidence="2 5">KC_1864</strain>
    </source>
</reference>
<dbReference type="AlphaFoldDB" id="A0A3G6RLK3"/>
<dbReference type="KEGG" id="clac:EG342_02010"/>
<evidence type="ECO:0000313" key="5">
    <source>
        <dbReference type="Proteomes" id="UP000279972"/>
    </source>
</evidence>
<evidence type="ECO:0000313" key="3">
    <source>
        <dbReference type="EMBL" id="PNW13516.1"/>
    </source>
</evidence>
<evidence type="ECO:0000313" key="2">
    <source>
        <dbReference type="EMBL" id="AZA80763.1"/>
    </source>
</evidence>
<organism evidence="3 4">
    <name type="scientific">Chryseobacterium lactis</name>
    <dbReference type="NCBI Taxonomy" id="1241981"/>
    <lineage>
        <taxon>Bacteria</taxon>
        <taxon>Pseudomonadati</taxon>
        <taxon>Bacteroidota</taxon>
        <taxon>Flavobacteriia</taxon>
        <taxon>Flavobacteriales</taxon>
        <taxon>Weeksellaceae</taxon>
        <taxon>Chryseobacterium group</taxon>
        <taxon>Chryseobacterium</taxon>
    </lineage>
</organism>
<gene>
    <name evidence="3" type="ORF">C1637_11930</name>
    <name evidence="2" type="ORF">EG342_02010</name>
</gene>
<keyword evidence="5" id="KW-1185">Reference proteome</keyword>
<proteinExistence type="predicted"/>
<dbReference type="Proteomes" id="UP000236262">
    <property type="component" value="Unassembled WGS sequence"/>
</dbReference>
<accession>A0A3G6RLK3</accession>
<dbReference type="Proteomes" id="UP000279972">
    <property type="component" value="Chromosome"/>
</dbReference>
<dbReference type="RefSeq" id="WP_103291947.1">
    <property type="nucleotide sequence ID" value="NZ_CP033924.1"/>
</dbReference>
<evidence type="ECO:0000313" key="4">
    <source>
        <dbReference type="Proteomes" id="UP000236262"/>
    </source>
</evidence>
<dbReference type="EMBL" id="CP033924">
    <property type="protein sequence ID" value="AZA80763.1"/>
    <property type="molecule type" value="Genomic_DNA"/>
</dbReference>
<dbReference type="EMBL" id="PPEH01000004">
    <property type="protein sequence ID" value="PNW13516.1"/>
    <property type="molecule type" value="Genomic_DNA"/>
</dbReference>
<feature type="chain" id="PRO_5044593829" evidence="1">
    <location>
        <begin position="27"/>
        <end position="247"/>
    </location>
</feature>
<keyword evidence="1" id="KW-0732">Signal</keyword>